<evidence type="ECO:0000313" key="1">
    <source>
        <dbReference type="EMBL" id="KAK1379773.1"/>
    </source>
</evidence>
<reference evidence="1" key="2">
    <citation type="submission" date="2023-05" db="EMBL/GenBank/DDBJ databases">
        <authorList>
            <person name="Schelkunov M.I."/>
        </authorList>
    </citation>
    <scope>NUCLEOTIDE SEQUENCE</scope>
    <source>
        <strain evidence="1">Hsosn_3</strain>
        <tissue evidence="1">Leaf</tissue>
    </source>
</reference>
<proteinExistence type="predicted"/>
<accession>A0AAD8MQ22</accession>
<sequence>MKSSNYERSCSDTNEEGDEYNEKHLKRYLKITAAYEAPAPTSYPAKDGAGAPEAIAGTVETETRRGYGFWKGCCVALWLKSMDVQCVLIELDHLVELLLVLYV</sequence>
<gene>
    <name evidence="1" type="ORF">POM88_026517</name>
</gene>
<organism evidence="1 2">
    <name type="scientific">Heracleum sosnowskyi</name>
    <dbReference type="NCBI Taxonomy" id="360622"/>
    <lineage>
        <taxon>Eukaryota</taxon>
        <taxon>Viridiplantae</taxon>
        <taxon>Streptophyta</taxon>
        <taxon>Embryophyta</taxon>
        <taxon>Tracheophyta</taxon>
        <taxon>Spermatophyta</taxon>
        <taxon>Magnoliopsida</taxon>
        <taxon>eudicotyledons</taxon>
        <taxon>Gunneridae</taxon>
        <taxon>Pentapetalae</taxon>
        <taxon>asterids</taxon>
        <taxon>campanulids</taxon>
        <taxon>Apiales</taxon>
        <taxon>Apiaceae</taxon>
        <taxon>Apioideae</taxon>
        <taxon>apioid superclade</taxon>
        <taxon>Tordylieae</taxon>
        <taxon>Tordyliinae</taxon>
        <taxon>Heracleum</taxon>
    </lineage>
</organism>
<dbReference type="AlphaFoldDB" id="A0AAD8MQ22"/>
<evidence type="ECO:0000313" key="2">
    <source>
        <dbReference type="Proteomes" id="UP001237642"/>
    </source>
</evidence>
<dbReference type="Proteomes" id="UP001237642">
    <property type="component" value="Unassembled WGS sequence"/>
</dbReference>
<protein>
    <submittedName>
        <fullName evidence="1">Uncharacterized protein</fullName>
    </submittedName>
</protein>
<reference evidence="1" key="1">
    <citation type="submission" date="2023-02" db="EMBL/GenBank/DDBJ databases">
        <title>Genome of toxic invasive species Heracleum sosnowskyi carries increased number of genes despite the absence of recent whole-genome duplications.</title>
        <authorList>
            <person name="Schelkunov M."/>
            <person name="Shtratnikova V."/>
            <person name="Makarenko M."/>
            <person name="Klepikova A."/>
            <person name="Omelchenko D."/>
            <person name="Novikova G."/>
            <person name="Obukhova E."/>
            <person name="Bogdanov V."/>
            <person name="Penin A."/>
            <person name="Logacheva M."/>
        </authorList>
    </citation>
    <scope>NUCLEOTIDE SEQUENCE</scope>
    <source>
        <strain evidence="1">Hsosn_3</strain>
        <tissue evidence="1">Leaf</tissue>
    </source>
</reference>
<dbReference type="EMBL" id="JAUIZM010000006">
    <property type="protein sequence ID" value="KAK1379773.1"/>
    <property type="molecule type" value="Genomic_DNA"/>
</dbReference>
<keyword evidence="2" id="KW-1185">Reference proteome</keyword>
<comment type="caution">
    <text evidence="1">The sequence shown here is derived from an EMBL/GenBank/DDBJ whole genome shotgun (WGS) entry which is preliminary data.</text>
</comment>
<name>A0AAD8MQ22_9APIA</name>